<organism evidence="1 2">
    <name type="scientific">Paenibacillus macquariensis</name>
    <dbReference type="NCBI Taxonomy" id="948756"/>
    <lineage>
        <taxon>Bacteria</taxon>
        <taxon>Bacillati</taxon>
        <taxon>Bacillota</taxon>
        <taxon>Bacilli</taxon>
        <taxon>Bacillales</taxon>
        <taxon>Paenibacillaceae</taxon>
        <taxon>Paenibacillus</taxon>
    </lineage>
</organism>
<protein>
    <recommendedName>
        <fullName evidence="3">DUF2283 domain-containing protein</fullName>
    </recommendedName>
</protein>
<proteinExistence type="predicted"/>
<name>A0ABY1KH75_9BACL</name>
<dbReference type="RefSeq" id="WP_068583866.1">
    <property type="nucleotide sequence ID" value="NZ_FTNK01000061.1"/>
</dbReference>
<dbReference type="Proteomes" id="UP000186666">
    <property type="component" value="Unassembled WGS sequence"/>
</dbReference>
<evidence type="ECO:0000313" key="1">
    <source>
        <dbReference type="EMBL" id="SIR74582.1"/>
    </source>
</evidence>
<dbReference type="EMBL" id="FTNK01000061">
    <property type="protein sequence ID" value="SIR74582.1"/>
    <property type="molecule type" value="Genomic_DNA"/>
</dbReference>
<reference evidence="1 2" key="1">
    <citation type="submission" date="2017-01" db="EMBL/GenBank/DDBJ databases">
        <authorList>
            <person name="Varghese N."/>
            <person name="Submissions S."/>
        </authorList>
    </citation>
    <scope>NUCLEOTIDE SEQUENCE [LARGE SCALE GENOMIC DNA]</scope>
    <source>
        <strain evidence="1 2">ATCC 23464</strain>
    </source>
</reference>
<accession>A0ABY1KH75</accession>
<comment type="caution">
    <text evidence="1">The sequence shown here is derived from an EMBL/GenBank/DDBJ whole genome shotgun (WGS) entry which is preliminary data.</text>
</comment>
<evidence type="ECO:0008006" key="3">
    <source>
        <dbReference type="Google" id="ProtNLM"/>
    </source>
</evidence>
<sequence>MDRTYVTCIPSGPEEVILYAGQDKIAAVNIQPKNTLFYDGEAYVRVFQDGIEIGVIVRGEFRNNDKSTLSKKVNKINEGKLDAT</sequence>
<keyword evidence="2" id="KW-1185">Reference proteome</keyword>
<evidence type="ECO:0000313" key="2">
    <source>
        <dbReference type="Proteomes" id="UP000186666"/>
    </source>
</evidence>
<gene>
    <name evidence="1" type="ORF">SAMN05421578_1619</name>
</gene>